<dbReference type="AlphaFoldDB" id="A0A6G8Q662"/>
<dbReference type="EMBL" id="CP045119">
    <property type="protein sequence ID" value="QIN81946.1"/>
    <property type="molecule type" value="Genomic_DNA"/>
</dbReference>
<dbReference type="PROSITE" id="PS00061">
    <property type="entry name" value="ADH_SHORT"/>
    <property type="match status" value="1"/>
</dbReference>
<feature type="domain" description="Ketoreductase" evidence="3">
    <location>
        <begin position="6"/>
        <end position="186"/>
    </location>
</feature>
<accession>A0A6G8Q662</accession>
<dbReference type="InterPro" id="IPR002347">
    <property type="entry name" value="SDR_fam"/>
</dbReference>
<evidence type="ECO:0000313" key="5">
    <source>
        <dbReference type="Proteomes" id="UP000501452"/>
    </source>
</evidence>
<sequence>MLLEGKTAFVSGGARGIGLAVARRFCEEGARVVIGDVRAEDAEAAADGLREAGHEAAAVAVDVTDEASVEEAARACDELLGGTDVLVANAGIIRPTPVLETDREDWERVLSVNLTGAFLCCKAFGRRMVERGGGGRIVVTSSLFGRRGGRENGSYSASKFGAIGLVESLAAELAPHGILVNAVCPGQVDTELFRRFVEERAEARGVTAGEVEAEVVGRIPVGRMGSPEEISSAFVFFASDLSRYVTGQSLVVDGGWTVGP</sequence>
<keyword evidence="2 4" id="KW-0560">Oxidoreductase</keyword>
<dbReference type="GO" id="GO:0047936">
    <property type="term" value="F:glucose 1-dehydrogenase [NAD(P)+] activity"/>
    <property type="evidence" value="ECO:0007669"/>
    <property type="project" value="UniProtKB-EC"/>
</dbReference>
<evidence type="ECO:0000256" key="1">
    <source>
        <dbReference type="ARBA" id="ARBA00006484"/>
    </source>
</evidence>
<dbReference type="PRINTS" id="PR00081">
    <property type="entry name" value="GDHRDH"/>
</dbReference>
<keyword evidence="5" id="KW-1185">Reference proteome</keyword>
<dbReference type="Proteomes" id="UP000501452">
    <property type="component" value="Chromosome"/>
</dbReference>
<dbReference type="SMART" id="SM00822">
    <property type="entry name" value="PKS_KR"/>
    <property type="match status" value="1"/>
</dbReference>
<dbReference type="Gene3D" id="3.40.50.720">
    <property type="entry name" value="NAD(P)-binding Rossmann-like Domain"/>
    <property type="match status" value="1"/>
</dbReference>
<dbReference type="InterPro" id="IPR020904">
    <property type="entry name" value="Sc_DH/Rdtase_CS"/>
</dbReference>
<dbReference type="SUPFAM" id="SSF51735">
    <property type="entry name" value="NAD(P)-binding Rossmann-fold domains"/>
    <property type="match status" value="1"/>
</dbReference>
<dbReference type="RefSeq" id="WP_166173789.1">
    <property type="nucleotide sequence ID" value="NZ_CP045119.1"/>
</dbReference>
<organism evidence="4 5">
    <name type="scientific">Rubrobacter tropicus</name>
    <dbReference type="NCBI Taxonomy" id="2653851"/>
    <lineage>
        <taxon>Bacteria</taxon>
        <taxon>Bacillati</taxon>
        <taxon>Actinomycetota</taxon>
        <taxon>Rubrobacteria</taxon>
        <taxon>Rubrobacterales</taxon>
        <taxon>Rubrobacteraceae</taxon>
        <taxon>Rubrobacter</taxon>
    </lineage>
</organism>
<dbReference type="InterPro" id="IPR057326">
    <property type="entry name" value="KR_dom"/>
</dbReference>
<comment type="similarity">
    <text evidence="1">Belongs to the short-chain dehydrogenases/reductases (SDR) family.</text>
</comment>
<dbReference type="PRINTS" id="PR00080">
    <property type="entry name" value="SDRFAMILY"/>
</dbReference>
<reference evidence="4 5" key="1">
    <citation type="submission" date="2019-10" db="EMBL/GenBank/DDBJ databases">
        <title>Rubrobacter sp nov SCSIO 52090 isolated from a deep-sea sediment in the South China Sea.</title>
        <authorList>
            <person name="Chen R.W."/>
        </authorList>
    </citation>
    <scope>NUCLEOTIDE SEQUENCE [LARGE SCALE GENOMIC DNA]</scope>
    <source>
        <strain evidence="4 5">SCSIO 52909</strain>
    </source>
</reference>
<gene>
    <name evidence="4" type="ORF">GBA63_04280</name>
</gene>
<name>A0A6G8Q662_9ACTN</name>
<dbReference type="FunFam" id="3.40.50.720:FF:000084">
    <property type="entry name" value="Short-chain dehydrogenase reductase"/>
    <property type="match status" value="1"/>
</dbReference>
<evidence type="ECO:0000313" key="4">
    <source>
        <dbReference type="EMBL" id="QIN81946.1"/>
    </source>
</evidence>
<protein>
    <submittedName>
        <fullName evidence="4">Glucose 1-dehydrogenase</fullName>
        <ecNumber evidence="4">1.1.1.47</ecNumber>
    </submittedName>
</protein>
<dbReference type="Pfam" id="PF13561">
    <property type="entry name" value="adh_short_C2"/>
    <property type="match status" value="1"/>
</dbReference>
<dbReference type="PANTHER" id="PTHR42760:SF133">
    <property type="entry name" value="3-OXOACYL-[ACYL-CARRIER-PROTEIN] REDUCTASE"/>
    <property type="match status" value="1"/>
</dbReference>
<dbReference type="NCBIfam" id="NF009466">
    <property type="entry name" value="PRK12826.1-2"/>
    <property type="match status" value="1"/>
</dbReference>
<evidence type="ECO:0000259" key="3">
    <source>
        <dbReference type="SMART" id="SM00822"/>
    </source>
</evidence>
<dbReference type="InterPro" id="IPR036291">
    <property type="entry name" value="NAD(P)-bd_dom_sf"/>
</dbReference>
<dbReference type="NCBIfam" id="NF005559">
    <property type="entry name" value="PRK07231.1"/>
    <property type="match status" value="1"/>
</dbReference>
<dbReference type="KEGG" id="rub:GBA63_04280"/>
<dbReference type="CDD" id="cd05233">
    <property type="entry name" value="SDR_c"/>
    <property type="match status" value="1"/>
</dbReference>
<proteinExistence type="inferred from homology"/>
<evidence type="ECO:0000256" key="2">
    <source>
        <dbReference type="ARBA" id="ARBA00023002"/>
    </source>
</evidence>
<dbReference type="EC" id="1.1.1.47" evidence="4"/>
<dbReference type="PANTHER" id="PTHR42760">
    <property type="entry name" value="SHORT-CHAIN DEHYDROGENASES/REDUCTASES FAMILY MEMBER"/>
    <property type="match status" value="1"/>
</dbReference>